<evidence type="ECO:0000256" key="2">
    <source>
        <dbReference type="PROSITE-ProRule" id="PRU01161"/>
    </source>
</evidence>
<evidence type="ECO:0000256" key="3">
    <source>
        <dbReference type="SAM" id="MobiDB-lite"/>
    </source>
</evidence>
<reference evidence="5 6" key="1">
    <citation type="submission" date="2018-07" db="EMBL/GenBank/DDBJ databases">
        <title>Complete genome sequence of a Pseudomonas plecoglossicida strain pathogenic to the marine fish, Larimichthys crocea.</title>
        <authorList>
            <person name="Tao Z."/>
        </authorList>
    </citation>
    <scope>NUCLEOTIDE SEQUENCE [LARGE SCALE GENOMIC DNA]</scope>
    <source>
        <strain evidence="5 6">XSDHY-P</strain>
    </source>
</reference>
<dbReference type="GO" id="GO:0016787">
    <property type="term" value="F:hydrolase activity"/>
    <property type="evidence" value="ECO:0007669"/>
    <property type="project" value="UniProtKB-UniRule"/>
</dbReference>
<evidence type="ECO:0000313" key="5">
    <source>
        <dbReference type="EMBL" id="AXM95551.1"/>
    </source>
</evidence>
<accession>A0AAD0R045</accession>
<dbReference type="Pfam" id="PF20983">
    <property type="entry name" value="ExoU_C"/>
    <property type="match status" value="1"/>
</dbReference>
<dbReference type="PANTHER" id="PTHR46394">
    <property type="entry name" value="ANNEXIN"/>
    <property type="match status" value="1"/>
</dbReference>
<dbReference type="Pfam" id="PF01734">
    <property type="entry name" value="Patatin"/>
    <property type="match status" value="1"/>
</dbReference>
<dbReference type="InterPro" id="IPR052580">
    <property type="entry name" value="Lipid_Hydrolase"/>
</dbReference>
<dbReference type="EMBL" id="CP031146">
    <property type="protein sequence ID" value="AXM95551.1"/>
    <property type="molecule type" value="Genomic_DNA"/>
</dbReference>
<dbReference type="AlphaFoldDB" id="A0AAD0R045"/>
<protein>
    <recommendedName>
        <fullName evidence="4">PNPLA domain-containing protein</fullName>
    </recommendedName>
</protein>
<feature type="short sequence motif" description="GXGXXG" evidence="2">
    <location>
        <begin position="101"/>
        <end position="106"/>
    </location>
</feature>
<evidence type="ECO:0000259" key="4">
    <source>
        <dbReference type="PROSITE" id="PS51635"/>
    </source>
</evidence>
<feature type="active site" description="Proton acceptor" evidence="2">
    <location>
        <position position="329"/>
    </location>
</feature>
<dbReference type="Gene3D" id="3.40.1090.10">
    <property type="entry name" value="Cytosolic phospholipase A2 catalytic domain"/>
    <property type="match status" value="1"/>
</dbReference>
<dbReference type="Gene3D" id="1.20.1050.100">
    <property type="match status" value="1"/>
</dbReference>
<keyword evidence="2" id="KW-0442">Lipid degradation</keyword>
<proteinExistence type="predicted"/>
<dbReference type="Pfam" id="PF20848">
    <property type="entry name" value="ExoU_mid_dom"/>
    <property type="match status" value="1"/>
</dbReference>
<sequence length="669" mass="71814">MRIEAGALQNGLEPEERQNARPLMPGDGISVSFLPAGTLSESSNNPSIKSSEEDHQLLASERDQLLMEGGAQRKVKLIQKEDGRVRLEIDPAPISDLVFSGGGAKGVAYPGALQVLEDRGILGGVQTVSGSSVGAITAALVSSGVSADAFTELSNNLDLIGLLDDPNEKISFIQHLFTVVGDALQKIWSTLALLLNILPRVQSSAVPLETLLVNKCRASTLAVLEKHPEVLADPTVAAIKSKLEGGGEVTFGDVALLNRHVPEIKKLNITGTAMFEGRAQLVVFSDRLTPDMSIARAAHISASFPVVFSQVDEQGHPFQENGEHTYFQDGGVMLNTPAPEIFDPANTPAGLHDSDKLIFKFESNKTAPQDSRPGKLQALADWFLGAPRTAQGMAQARGLEPLKDQIVTVPLNTDFGDFRGMLTGTVNFFMSDKEKLGLQALLASAVEKHLASRGTTCHDFSSAEEAFLAIGEEVFDGVMEQGMTAAQGAVQFRLACRTELQALVGAIAVAETPAGDLQRTPELMAALGRLDGLASTPVRQTWLATQLLQKDNPDLQRLLAFAGDQPIDCSVLNTAIELVKQGDARVIAENIVREIIDPALCRYGQTDSNIELLSNAKADLTDCNSRAQIDRVLDSIIEHYQSRHSILFAAQTPHTVEMAKAWRTAAKNA</sequence>
<gene>
    <name evidence="5" type="ORF">DVB73_06915</name>
</gene>
<keyword evidence="1 2" id="KW-0443">Lipid metabolism</keyword>
<dbReference type="Proteomes" id="UP000256503">
    <property type="component" value="Chromosome"/>
</dbReference>
<name>A0AAD0R045_PSEDL</name>
<organism evidence="5 6">
    <name type="scientific">Pseudomonas plecoglossicida</name>
    <dbReference type="NCBI Taxonomy" id="70775"/>
    <lineage>
        <taxon>Bacteria</taxon>
        <taxon>Pseudomonadati</taxon>
        <taxon>Pseudomonadota</taxon>
        <taxon>Gammaproteobacteria</taxon>
        <taxon>Pseudomonadales</taxon>
        <taxon>Pseudomonadaceae</taxon>
        <taxon>Pseudomonas</taxon>
    </lineage>
</organism>
<dbReference type="InterPro" id="IPR002641">
    <property type="entry name" value="PNPLA_dom"/>
</dbReference>
<feature type="short sequence motif" description="DGA/G" evidence="2">
    <location>
        <begin position="329"/>
        <end position="331"/>
    </location>
</feature>
<dbReference type="SUPFAM" id="SSF52151">
    <property type="entry name" value="FabD/lysophospholipase-like"/>
    <property type="match status" value="1"/>
</dbReference>
<dbReference type="InterPro" id="IPR049155">
    <property type="entry name" value="ExoU_mid_dom"/>
</dbReference>
<dbReference type="PANTHER" id="PTHR46394:SF1">
    <property type="entry name" value="PNPLA DOMAIN-CONTAINING PROTEIN"/>
    <property type="match status" value="1"/>
</dbReference>
<evidence type="ECO:0000256" key="1">
    <source>
        <dbReference type="ARBA" id="ARBA00023098"/>
    </source>
</evidence>
<feature type="active site" description="Nucleophile" evidence="2">
    <location>
        <position position="132"/>
    </location>
</feature>
<dbReference type="InterPro" id="IPR049154">
    <property type="entry name" value="ExoU_C"/>
</dbReference>
<dbReference type="InterPro" id="IPR016035">
    <property type="entry name" value="Acyl_Trfase/lysoPLipase"/>
</dbReference>
<feature type="domain" description="PNPLA" evidence="4">
    <location>
        <begin position="97"/>
        <end position="342"/>
    </location>
</feature>
<dbReference type="GO" id="GO:0016042">
    <property type="term" value="P:lipid catabolic process"/>
    <property type="evidence" value="ECO:0007669"/>
    <property type="project" value="UniProtKB-UniRule"/>
</dbReference>
<evidence type="ECO:0000313" key="6">
    <source>
        <dbReference type="Proteomes" id="UP000256503"/>
    </source>
</evidence>
<feature type="compositionally biased region" description="Low complexity" evidence="3">
    <location>
        <begin position="40"/>
        <end position="49"/>
    </location>
</feature>
<keyword evidence="2" id="KW-0378">Hydrolase</keyword>
<dbReference type="PROSITE" id="PS51635">
    <property type="entry name" value="PNPLA"/>
    <property type="match status" value="1"/>
</dbReference>
<dbReference type="GeneID" id="49613148"/>
<feature type="short sequence motif" description="GXSXG" evidence="2">
    <location>
        <begin position="130"/>
        <end position="134"/>
    </location>
</feature>
<feature type="region of interest" description="Disordered" evidence="3">
    <location>
        <begin position="1"/>
        <end position="55"/>
    </location>
</feature>
<dbReference type="RefSeq" id="WP_043172865.1">
    <property type="nucleotide sequence ID" value="NZ_CP031146.1"/>
</dbReference>